<protein>
    <submittedName>
        <fullName evidence="1">Uncharacterized protein</fullName>
    </submittedName>
</protein>
<organism evidence="1">
    <name type="scientific">Arundo donax</name>
    <name type="common">Giant reed</name>
    <name type="synonym">Donax arundinaceus</name>
    <dbReference type="NCBI Taxonomy" id="35708"/>
    <lineage>
        <taxon>Eukaryota</taxon>
        <taxon>Viridiplantae</taxon>
        <taxon>Streptophyta</taxon>
        <taxon>Embryophyta</taxon>
        <taxon>Tracheophyta</taxon>
        <taxon>Spermatophyta</taxon>
        <taxon>Magnoliopsida</taxon>
        <taxon>Liliopsida</taxon>
        <taxon>Poales</taxon>
        <taxon>Poaceae</taxon>
        <taxon>PACMAD clade</taxon>
        <taxon>Arundinoideae</taxon>
        <taxon>Arundineae</taxon>
        <taxon>Arundo</taxon>
    </lineage>
</organism>
<sequence length="42" mass="4504">MVLCGPEAVRVHQGMQVESRPDVKKLLGQSSQMPGQVPIVSS</sequence>
<dbReference type="EMBL" id="GBRH01214564">
    <property type="protein sequence ID" value="JAD83331.1"/>
    <property type="molecule type" value="Transcribed_RNA"/>
</dbReference>
<reference evidence="1" key="2">
    <citation type="journal article" date="2015" name="Data Brief">
        <title>Shoot transcriptome of the giant reed, Arundo donax.</title>
        <authorList>
            <person name="Barrero R.A."/>
            <person name="Guerrero F.D."/>
            <person name="Moolhuijzen P."/>
            <person name="Goolsby J.A."/>
            <person name="Tidwell J."/>
            <person name="Bellgard S.E."/>
            <person name="Bellgard M.I."/>
        </authorList>
    </citation>
    <scope>NUCLEOTIDE SEQUENCE</scope>
    <source>
        <tissue evidence="1">Shoot tissue taken approximately 20 cm above the soil surface</tissue>
    </source>
</reference>
<evidence type="ECO:0000313" key="1">
    <source>
        <dbReference type="EMBL" id="JAD83331.1"/>
    </source>
</evidence>
<reference evidence="1" key="1">
    <citation type="submission" date="2014-09" db="EMBL/GenBank/DDBJ databases">
        <authorList>
            <person name="Magalhaes I.L.F."/>
            <person name="Oliveira U."/>
            <person name="Santos F.R."/>
            <person name="Vidigal T.H.D.A."/>
            <person name="Brescovit A.D."/>
            <person name="Santos A.J."/>
        </authorList>
    </citation>
    <scope>NUCLEOTIDE SEQUENCE</scope>
    <source>
        <tissue evidence="1">Shoot tissue taken approximately 20 cm above the soil surface</tissue>
    </source>
</reference>
<proteinExistence type="predicted"/>
<name>A0A0A9D668_ARUDO</name>
<dbReference type="AlphaFoldDB" id="A0A0A9D668"/>
<accession>A0A0A9D668</accession>